<dbReference type="AlphaFoldDB" id="A0A1S3UK69"/>
<gene>
    <name evidence="4" type="primary">LOC106766185</name>
</gene>
<organism evidence="3 4">
    <name type="scientific">Vigna radiata var. radiata</name>
    <name type="common">Mung bean</name>
    <name type="synonym">Phaseolus aureus</name>
    <dbReference type="NCBI Taxonomy" id="3916"/>
    <lineage>
        <taxon>Eukaryota</taxon>
        <taxon>Viridiplantae</taxon>
        <taxon>Streptophyta</taxon>
        <taxon>Embryophyta</taxon>
        <taxon>Tracheophyta</taxon>
        <taxon>Spermatophyta</taxon>
        <taxon>Magnoliopsida</taxon>
        <taxon>eudicotyledons</taxon>
        <taxon>Gunneridae</taxon>
        <taxon>Pentapetalae</taxon>
        <taxon>rosids</taxon>
        <taxon>fabids</taxon>
        <taxon>Fabales</taxon>
        <taxon>Fabaceae</taxon>
        <taxon>Papilionoideae</taxon>
        <taxon>50 kb inversion clade</taxon>
        <taxon>NPAAA clade</taxon>
        <taxon>indigoferoid/millettioid clade</taxon>
        <taxon>Phaseoleae</taxon>
        <taxon>Vigna</taxon>
    </lineage>
</organism>
<dbReference type="Pfam" id="PF22936">
    <property type="entry name" value="Pol_BBD"/>
    <property type="match status" value="1"/>
</dbReference>
<feature type="domain" description="Retrovirus-related Pol polyprotein from transposon TNT 1-94-like beta-barrel" evidence="2">
    <location>
        <begin position="112"/>
        <end position="181"/>
    </location>
</feature>
<dbReference type="Proteomes" id="UP000087766">
    <property type="component" value="Chromosome 7"/>
</dbReference>
<dbReference type="InterPro" id="IPR054722">
    <property type="entry name" value="PolX-like_BBD"/>
</dbReference>
<sequence>MVKLIAVGGAESARHKEESDDEEDLEPTMERDDGVRRRNSRNEEVAYVDKSSSRAEKLNLQATKLMRFLNIKKDDRIQNENKEDVHERDLIMMAKFETTKKCLRQGTKSSMWYLDSGCSRHITGDPTKFISISYKTSGHVTYGDNNKGKIIGIGQIKTPSSYKTKNVLLVEGLKHNLLSIS</sequence>
<dbReference type="KEGG" id="vra:106766185"/>
<proteinExistence type="predicted"/>
<evidence type="ECO:0000313" key="4">
    <source>
        <dbReference type="RefSeq" id="XP_014506421.1"/>
    </source>
</evidence>
<protein>
    <submittedName>
        <fullName evidence="4">Uncharacterized protein LOC106766185</fullName>
    </submittedName>
</protein>
<reference evidence="4" key="2">
    <citation type="submission" date="2025-08" db="UniProtKB">
        <authorList>
            <consortium name="RefSeq"/>
        </authorList>
    </citation>
    <scope>IDENTIFICATION</scope>
    <source>
        <tissue evidence="4">Leaf</tissue>
    </source>
</reference>
<accession>A0A1S3UK69</accession>
<dbReference type="GeneID" id="106766185"/>
<evidence type="ECO:0000313" key="3">
    <source>
        <dbReference type="Proteomes" id="UP000087766"/>
    </source>
</evidence>
<dbReference type="OrthoDB" id="1932348at2759"/>
<name>A0A1S3UK69_VIGRR</name>
<evidence type="ECO:0000256" key="1">
    <source>
        <dbReference type="SAM" id="MobiDB-lite"/>
    </source>
</evidence>
<feature type="compositionally biased region" description="Basic and acidic residues" evidence="1">
    <location>
        <begin position="28"/>
        <end position="44"/>
    </location>
</feature>
<feature type="region of interest" description="Disordered" evidence="1">
    <location>
        <begin position="1"/>
        <end position="44"/>
    </location>
</feature>
<reference evidence="3" key="1">
    <citation type="journal article" date="2014" name="Nat. Commun.">
        <title>Genome sequence of mungbean and insights into evolution within Vigna species.</title>
        <authorList>
            <person name="Kang Y.J."/>
            <person name="Kim S.K."/>
            <person name="Kim M.Y."/>
            <person name="Lestari P."/>
            <person name="Kim K.H."/>
            <person name="Ha B.K."/>
            <person name="Jun T.H."/>
            <person name="Hwang W.J."/>
            <person name="Lee T."/>
            <person name="Lee J."/>
            <person name="Shim S."/>
            <person name="Yoon M.Y."/>
            <person name="Jang Y.E."/>
            <person name="Han K.S."/>
            <person name="Taeprayoon P."/>
            <person name="Yoon N."/>
            <person name="Somta P."/>
            <person name="Tanya P."/>
            <person name="Kim K.S."/>
            <person name="Gwag J.G."/>
            <person name="Moon J.K."/>
            <person name="Lee Y.H."/>
            <person name="Park B.S."/>
            <person name="Bombarely A."/>
            <person name="Doyle J.J."/>
            <person name="Jackson S.A."/>
            <person name="Schafleitner R."/>
            <person name="Srinives P."/>
            <person name="Varshney R.K."/>
            <person name="Lee S.H."/>
        </authorList>
    </citation>
    <scope>NUCLEOTIDE SEQUENCE [LARGE SCALE GENOMIC DNA]</scope>
    <source>
        <strain evidence="3">cv. VC1973A</strain>
    </source>
</reference>
<dbReference type="RefSeq" id="XP_014506421.1">
    <property type="nucleotide sequence ID" value="XM_014650935.1"/>
</dbReference>
<evidence type="ECO:0000259" key="2">
    <source>
        <dbReference type="Pfam" id="PF22936"/>
    </source>
</evidence>
<keyword evidence="3" id="KW-1185">Reference proteome</keyword>